<dbReference type="PRINTS" id="PR00080">
    <property type="entry name" value="SDRFAMILY"/>
</dbReference>
<accession>A0ABN2A6R5</accession>
<keyword evidence="3" id="KW-1185">Reference proteome</keyword>
<protein>
    <submittedName>
        <fullName evidence="2">SDR family oxidoreductase</fullName>
    </submittedName>
</protein>
<dbReference type="PANTHER" id="PTHR43943:SF2">
    <property type="entry name" value="DEHYDROGENASE_REDUCTASE 4"/>
    <property type="match status" value="1"/>
</dbReference>
<organism evidence="2 3">
    <name type="scientific">Nocardioides humi</name>
    <dbReference type="NCBI Taxonomy" id="449461"/>
    <lineage>
        <taxon>Bacteria</taxon>
        <taxon>Bacillati</taxon>
        <taxon>Actinomycetota</taxon>
        <taxon>Actinomycetes</taxon>
        <taxon>Propionibacteriales</taxon>
        <taxon>Nocardioidaceae</taxon>
        <taxon>Nocardioides</taxon>
    </lineage>
</organism>
<comment type="caution">
    <text evidence="2">The sequence shown here is derived from an EMBL/GenBank/DDBJ whole genome shotgun (WGS) entry which is preliminary data.</text>
</comment>
<evidence type="ECO:0000313" key="2">
    <source>
        <dbReference type="EMBL" id="GAA1512603.1"/>
    </source>
</evidence>
<dbReference type="NCBIfam" id="NF005559">
    <property type="entry name" value="PRK07231.1"/>
    <property type="match status" value="1"/>
</dbReference>
<name>A0ABN2A6R5_9ACTN</name>
<dbReference type="PROSITE" id="PS00061">
    <property type="entry name" value="ADH_SHORT"/>
    <property type="match status" value="1"/>
</dbReference>
<dbReference type="Proteomes" id="UP001500842">
    <property type="component" value="Unassembled WGS sequence"/>
</dbReference>
<proteinExistence type="inferred from homology"/>
<dbReference type="Gene3D" id="3.40.50.720">
    <property type="entry name" value="NAD(P)-binding Rossmann-like Domain"/>
    <property type="match status" value="1"/>
</dbReference>
<dbReference type="PANTHER" id="PTHR43943">
    <property type="entry name" value="DEHYDROGENASE/REDUCTASE (SDR FAMILY) MEMBER 4"/>
    <property type="match status" value="1"/>
</dbReference>
<evidence type="ECO:0000313" key="3">
    <source>
        <dbReference type="Proteomes" id="UP001500842"/>
    </source>
</evidence>
<reference evidence="2 3" key="1">
    <citation type="journal article" date="2019" name="Int. J. Syst. Evol. Microbiol.">
        <title>The Global Catalogue of Microorganisms (GCM) 10K type strain sequencing project: providing services to taxonomists for standard genome sequencing and annotation.</title>
        <authorList>
            <consortium name="The Broad Institute Genomics Platform"/>
            <consortium name="The Broad Institute Genome Sequencing Center for Infectious Disease"/>
            <person name="Wu L."/>
            <person name="Ma J."/>
        </authorList>
    </citation>
    <scope>NUCLEOTIDE SEQUENCE [LARGE SCALE GENOMIC DNA]</scope>
    <source>
        <strain evidence="2 3">JCM 14942</strain>
    </source>
</reference>
<dbReference type="InterPro" id="IPR020904">
    <property type="entry name" value="Sc_DH/Rdtase_CS"/>
</dbReference>
<dbReference type="Pfam" id="PF13561">
    <property type="entry name" value="adh_short_C2"/>
    <property type="match status" value="1"/>
</dbReference>
<evidence type="ECO:0000256" key="1">
    <source>
        <dbReference type="ARBA" id="ARBA00006484"/>
    </source>
</evidence>
<sequence>MSEQTSAAGTSPSYGSMEGQVAVVTGGSRGIGYGIAARFRAAGADVVITARKENALRDAAERLTAEVAGPGRVLPLVAHAGDSAAADACFAEVRAELGAVTTLVNNAATNPYFGPLLGLDEARALKTVQVNQYGLVTWTRSAVEVGGLGAPDAPVGAVVNIASIGGRIVDPGIGWYNATKAAMLLLTRQLAWELGPRIRVNAIAPGVVATELAAEVVRARREVLEAQLPLRRLGTPEDIGHAALFLATELSGWMTGQAIVLDGGALALPIAVEDGATS</sequence>
<dbReference type="EMBL" id="BAAAOR010000014">
    <property type="protein sequence ID" value="GAA1512603.1"/>
    <property type="molecule type" value="Genomic_DNA"/>
</dbReference>
<comment type="similarity">
    <text evidence="1">Belongs to the short-chain dehydrogenases/reductases (SDR) family.</text>
</comment>
<dbReference type="InterPro" id="IPR002347">
    <property type="entry name" value="SDR_fam"/>
</dbReference>
<gene>
    <name evidence="2" type="ORF">GCM10009788_16470</name>
</gene>
<dbReference type="CDD" id="cd05233">
    <property type="entry name" value="SDR_c"/>
    <property type="match status" value="1"/>
</dbReference>
<dbReference type="SUPFAM" id="SSF51735">
    <property type="entry name" value="NAD(P)-binding Rossmann-fold domains"/>
    <property type="match status" value="1"/>
</dbReference>
<dbReference type="PRINTS" id="PR00081">
    <property type="entry name" value="GDHRDH"/>
</dbReference>
<dbReference type="InterPro" id="IPR036291">
    <property type="entry name" value="NAD(P)-bd_dom_sf"/>
</dbReference>
<dbReference type="RefSeq" id="WP_219996027.1">
    <property type="nucleotide sequence ID" value="NZ_BAAAOR010000014.1"/>
</dbReference>